<dbReference type="GO" id="GO:0051301">
    <property type="term" value="P:cell division"/>
    <property type="evidence" value="ECO:0007669"/>
    <property type="project" value="UniProtKB-KW"/>
</dbReference>
<evidence type="ECO:0000256" key="2">
    <source>
        <dbReference type="ARBA" id="ARBA00022618"/>
    </source>
</evidence>
<evidence type="ECO:0000256" key="5">
    <source>
        <dbReference type="ARBA" id="ARBA00023306"/>
    </source>
</evidence>
<dbReference type="InterPro" id="IPR004939">
    <property type="entry name" value="APC_su10/DOC_dom"/>
</dbReference>
<gene>
    <name evidence="8" type="ORF">BS47DRAFT_1291578</name>
</gene>
<evidence type="ECO:0000256" key="1">
    <source>
        <dbReference type="ARBA" id="ARBA00006762"/>
    </source>
</evidence>
<dbReference type="SMART" id="SM01337">
    <property type="entry name" value="APC10"/>
    <property type="match status" value="1"/>
</dbReference>
<dbReference type="Pfam" id="PF03256">
    <property type="entry name" value="ANAPC10"/>
    <property type="match status" value="1"/>
</dbReference>
<protein>
    <recommendedName>
        <fullName evidence="6">Anaphase-promoting complex subunit 10</fullName>
    </recommendedName>
</protein>
<dbReference type="GO" id="GO:0070979">
    <property type="term" value="P:protein K11-linked ubiquitination"/>
    <property type="evidence" value="ECO:0007669"/>
    <property type="project" value="TreeGrafter"/>
</dbReference>
<keyword evidence="4 6" id="KW-0833">Ubl conjugation pathway</keyword>
<dbReference type="GO" id="GO:0031145">
    <property type="term" value="P:anaphase-promoting complex-dependent catabolic process"/>
    <property type="evidence" value="ECO:0007669"/>
    <property type="project" value="InterPro"/>
</dbReference>
<evidence type="ECO:0000256" key="3">
    <source>
        <dbReference type="ARBA" id="ARBA00022776"/>
    </source>
</evidence>
<dbReference type="InterPro" id="IPR016901">
    <property type="entry name" value="APC10/Doc1"/>
</dbReference>
<dbReference type="AlphaFoldDB" id="A0A9P6B3V3"/>
<keyword evidence="5 6" id="KW-0131">Cell cycle</keyword>
<comment type="function">
    <text evidence="6">Component of the anaphase promoting complex/cyclosome (APC/C), a cell cycle-regulated E3 ubiquitin-protein ligase complex that controls progression through mitosis and the G1 phase of the cell cycle.</text>
</comment>
<keyword evidence="9" id="KW-1185">Reference proteome</keyword>
<dbReference type="PROSITE" id="PS51284">
    <property type="entry name" value="DOC"/>
    <property type="match status" value="1"/>
</dbReference>
<evidence type="ECO:0000256" key="4">
    <source>
        <dbReference type="ARBA" id="ARBA00022786"/>
    </source>
</evidence>
<dbReference type="Gene3D" id="2.60.120.260">
    <property type="entry name" value="Galactose-binding domain-like"/>
    <property type="match status" value="1"/>
</dbReference>
<name>A0A9P6B3V3_9AGAM</name>
<dbReference type="PANTHER" id="PTHR12936:SF0">
    <property type="entry name" value="ANAPHASE-PROMOTING COMPLEX SUBUNIT 10"/>
    <property type="match status" value="1"/>
</dbReference>
<sequence>MLEVRPNSQGPLVLKSNLPDVGHLATWTVSSHKLGFDVNCLRDDDPETFWQSDGPQPHHITLQFAKKVPVQKLAIMLNSAADDSYTPVKLLIKAGTGLYDLQEVKTVTMEKPTGWITFDAGTERMKDGHGFKPLSIYVLQIVIAANYLNGKDTHVRGLRALGVREPCLRDDDLLPFTSQAFAMHERVR</sequence>
<evidence type="ECO:0000256" key="6">
    <source>
        <dbReference type="PIRNR" id="PIRNR028841"/>
    </source>
</evidence>
<evidence type="ECO:0000313" key="8">
    <source>
        <dbReference type="EMBL" id="KAF9516989.1"/>
    </source>
</evidence>
<feature type="domain" description="DOC" evidence="7">
    <location>
        <begin position="1"/>
        <end position="187"/>
    </location>
</feature>
<dbReference type="PIRSF" id="PIRSF028841">
    <property type="entry name" value="APC10_sub"/>
    <property type="match status" value="1"/>
</dbReference>
<accession>A0A9P6B3V3</accession>
<dbReference type="CDD" id="cd08366">
    <property type="entry name" value="APC10"/>
    <property type="match status" value="1"/>
</dbReference>
<comment type="similarity">
    <text evidence="1 6">Belongs to the APC10 family.</text>
</comment>
<keyword evidence="2 6" id="KW-0132">Cell division</keyword>
<comment type="caution">
    <text evidence="8">The sequence shown here is derived from an EMBL/GenBank/DDBJ whole genome shotgun (WGS) entry which is preliminary data.</text>
</comment>
<proteinExistence type="inferred from homology"/>
<evidence type="ECO:0000313" key="9">
    <source>
        <dbReference type="Proteomes" id="UP000886523"/>
    </source>
</evidence>
<dbReference type="OrthoDB" id="24948at2759"/>
<dbReference type="SUPFAM" id="SSF49785">
    <property type="entry name" value="Galactose-binding domain-like"/>
    <property type="match status" value="1"/>
</dbReference>
<dbReference type="Proteomes" id="UP000886523">
    <property type="component" value="Unassembled WGS sequence"/>
</dbReference>
<evidence type="ECO:0000259" key="7">
    <source>
        <dbReference type="PROSITE" id="PS51284"/>
    </source>
</evidence>
<organism evidence="8 9">
    <name type="scientific">Hydnum rufescens UP504</name>
    <dbReference type="NCBI Taxonomy" id="1448309"/>
    <lineage>
        <taxon>Eukaryota</taxon>
        <taxon>Fungi</taxon>
        <taxon>Dikarya</taxon>
        <taxon>Basidiomycota</taxon>
        <taxon>Agaricomycotina</taxon>
        <taxon>Agaricomycetes</taxon>
        <taxon>Cantharellales</taxon>
        <taxon>Hydnaceae</taxon>
        <taxon>Hydnum</taxon>
    </lineage>
</organism>
<dbReference type="EMBL" id="MU128935">
    <property type="protein sequence ID" value="KAF9516989.1"/>
    <property type="molecule type" value="Genomic_DNA"/>
</dbReference>
<keyword evidence="3 6" id="KW-0498">Mitosis</keyword>
<dbReference type="GO" id="GO:0005680">
    <property type="term" value="C:anaphase-promoting complex"/>
    <property type="evidence" value="ECO:0007669"/>
    <property type="project" value="InterPro"/>
</dbReference>
<dbReference type="PANTHER" id="PTHR12936">
    <property type="entry name" value="ANAPHASE-PROMOTING COMPLEX 10"/>
    <property type="match status" value="1"/>
</dbReference>
<reference evidence="8" key="1">
    <citation type="journal article" date="2020" name="Nat. Commun.">
        <title>Large-scale genome sequencing of mycorrhizal fungi provides insights into the early evolution of symbiotic traits.</title>
        <authorList>
            <person name="Miyauchi S."/>
            <person name="Kiss E."/>
            <person name="Kuo A."/>
            <person name="Drula E."/>
            <person name="Kohler A."/>
            <person name="Sanchez-Garcia M."/>
            <person name="Morin E."/>
            <person name="Andreopoulos B."/>
            <person name="Barry K.W."/>
            <person name="Bonito G."/>
            <person name="Buee M."/>
            <person name="Carver A."/>
            <person name="Chen C."/>
            <person name="Cichocki N."/>
            <person name="Clum A."/>
            <person name="Culley D."/>
            <person name="Crous P.W."/>
            <person name="Fauchery L."/>
            <person name="Girlanda M."/>
            <person name="Hayes R.D."/>
            <person name="Keri Z."/>
            <person name="LaButti K."/>
            <person name="Lipzen A."/>
            <person name="Lombard V."/>
            <person name="Magnuson J."/>
            <person name="Maillard F."/>
            <person name="Murat C."/>
            <person name="Nolan M."/>
            <person name="Ohm R.A."/>
            <person name="Pangilinan J."/>
            <person name="Pereira M.F."/>
            <person name="Perotto S."/>
            <person name="Peter M."/>
            <person name="Pfister S."/>
            <person name="Riley R."/>
            <person name="Sitrit Y."/>
            <person name="Stielow J.B."/>
            <person name="Szollosi G."/>
            <person name="Zifcakova L."/>
            <person name="Stursova M."/>
            <person name="Spatafora J.W."/>
            <person name="Tedersoo L."/>
            <person name="Vaario L.M."/>
            <person name="Yamada A."/>
            <person name="Yan M."/>
            <person name="Wang P."/>
            <person name="Xu J."/>
            <person name="Bruns T."/>
            <person name="Baldrian P."/>
            <person name="Vilgalys R."/>
            <person name="Dunand C."/>
            <person name="Henrissat B."/>
            <person name="Grigoriev I.V."/>
            <person name="Hibbett D."/>
            <person name="Nagy L.G."/>
            <person name="Martin F.M."/>
        </authorList>
    </citation>
    <scope>NUCLEOTIDE SEQUENCE</scope>
    <source>
        <strain evidence="8">UP504</strain>
    </source>
</reference>
<dbReference type="InterPro" id="IPR008979">
    <property type="entry name" value="Galactose-bd-like_sf"/>
</dbReference>